<protein>
    <submittedName>
        <fullName evidence="1">Uncharacterized protein</fullName>
    </submittedName>
</protein>
<reference evidence="1 2" key="1">
    <citation type="submission" date="2014-04" db="EMBL/GenBank/DDBJ databases">
        <authorList>
            <consortium name="DOE Joint Genome Institute"/>
            <person name="Kuo A."/>
            <person name="Ruytinx J."/>
            <person name="Rineau F."/>
            <person name="Colpaert J."/>
            <person name="Kohler A."/>
            <person name="Nagy L.G."/>
            <person name="Floudas D."/>
            <person name="Copeland A."/>
            <person name="Barry K.W."/>
            <person name="Cichocki N."/>
            <person name="Veneault-Fourrey C."/>
            <person name="LaButti K."/>
            <person name="Lindquist E.A."/>
            <person name="Lipzen A."/>
            <person name="Lundell T."/>
            <person name="Morin E."/>
            <person name="Murat C."/>
            <person name="Sun H."/>
            <person name="Tunlid A."/>
            <person name="Henrissat B."/>
            <person name="Grigoriev I.V."/>
            <person name="Hibbett D.S."/>
            <person name="Martin F."/>
            <person name="Nordberg H.P."/>
            <person name="Cantor M.N."/>
            <person name="Hua S.X."/>
        </authorList>
    </citation>
    <scope>NUCLEOTIDE SEQUENCE [LARGE SCALE GENOMIC DNA]</scope>
    <source>
        <strain evidence="1 2">UH-Slu-Lm8-n1</strain>
    </source>
</reference>
<dbReference type="Proteomes" id="UP000054485">
    <property type="component" value="Unassembled WGS sequence"/>
</dbReference>
<gene>
    <name evidence="1" type="ORF">CY34DRAFT_325007</name>
</gene>
<dbReference type="STRING" id="930992.A0A0D0ANM6"/>
<dbReference type="InParanoid" id="A0A0D0ANM6"/>
<accession>A0A0D0ANM6</accession>
<organism evidence="1 2">
    <name type="scientific">Suillus luteus UH-Slu-Lm8-n1</name>
    <dbReference type="NCBI Taxonomy" id="930992"/>
    <lineage>
        <taxon>Eukaryota</taxon>
        <taxon>Fungi</taxon>
        <taxon>Dikarya</taxon>
        <taxon>Basidiomycota</taxon>
        <taxon>Agaricomycotina</taxon>
        <taxon>Agaricomycetes</taxon>
        <taxon>Agaricomycetidae</taxon>
        <taxon>Boletales</taxon>
        <taxon>Suillineae</taxon>
        <taxon>Suillaceae</taxon>
        <taxon>Suillus</taxon>
    </lineage>
</organism>
<evidence type="ECO:0000313" key="2">
    <source>
        <dbReference type="Proteomes" id="UP000054485"/>
    </source>
</evidence>
<dbReference type="EMBL" id="KN835336">
    <property type="protein sequence ID" value="KIK39589.1"/>
    <property type="molecule type" value="Genomic_DNA"/>
</dbReference>
<sequence length="109" mass="12320">MSTLALPVASPRMLVSKCVFARNQIQLRSGITELSLTPVTATFDFWPQTRHHDAVRATPHGEKPESVQGYESRTGKVVKDRRIEIWKEQGIEIPQSRKGRLSRACGYND</sequence>
<dbReference type="HOGENOM" id="CLU_2185680_0_0_1"/>
<reference evidence="2" key="2">
    <citation type="submission" date="2015-01" db="EMBL/GenBank/DDBJ databases">
        <title>Evolutionary Origins and Diversification of the Mycorrhizal Mutualists.</title>
        <authorList>
            <consortium name="DOE Joint Genome Institute"/>
            <consortium name="Mycorrhizal Genomics Consortium"/>
            <person name="Kohler A."/>
            <person name="Kuo A."/>
            <person name="Nagy L.G."/>
            <person name="Floudas D."/>
            <person name="Copeland A."/>
            <person name="Barry K.W."/>
            <person name="Cichocki N."/>
            <person name="Veneault-Fourrey C."/>
            <person name="LaButti K."/>
            <person name="Lindquist E.A."/>
            <person name="Lipzen A."/>
            <person name="Lundell T."/>
            <person name="Morin E."/>
            <person name="Murat C."/>
            <person name="Riley R."/>
            <person name="Ohm R."/>
            <person name="Sun H."/>
            <person name="Tunlid A."/>
            <person name="Henrissat B."/>
            <person name="Grigoriev I.V."/>
            <person name="Hibbett D.S."/>
            <person name="Martin F."/>
        </authorList>
    </citation>
    <scope>NUCLEOTIDE SEQUENCE [LARGE SCALE GENOMIC DNA]</scope>
    <source>
        <strain evidence="2">UH-Slu-Lm8-n1</strain>
    </source>
</reference>
<keyword evidence="2" id="KW-1185">Reference proteome</keyword>
<proteinExistence type="predicted"/>
<name>A0A0D0ANM6_9AGAM</name>
<dbReference type="AlphaFoldDB" id="A0A0D0ANM6"/>
<evidence type="ECO:0000313" key="1">
    <source>
        <dbReference type="EMBL" id="KIK39589.1"/>
    </source>
</evidence>
<dbReference type="OrthoDB" id="10372475at2759"/>